<dbReference type="Pfam" id="PF00027">
    <property type="entry name" value="cNMP_binding"/>
    <property type="match status" value="1"/>
</dbReference>
<protein>
    <submittedName>
        <fullName evidence="6">CRP-like cAMP-binding protein</fullName>
    </submittedName>
</protein>
<dbReference type="Proteomes" id="UP000541136">
    <property type="component" value="Unassembled WGS sequence"/>
</dbReference>
<organism evidence="6 7">
    <name type="scientific">Castellaniella defragrans</name>
    <name type="common">Alcaligenes defragrans</name>
    <dbReference type="NCBI Taxonomy" id="75697"/>
    <lineage>
        <taxon>Bacteria</taxon>
        <taxon>Pseudomonadati</taxon>
        <taxon>Pseudomonadota</taxon>
        <taxon>Betaproteobacteria</taxon>
        <taxon>Burkholderiales</taxon>
        <taxon>Alcaligenaceae</taxon>
        <taxon>Castellaniella</taxon>
    </lineage>
</organism>
<dbReference type="SMART" id="SM00419">
    <property type="entry name" value="HTH_CRP"/>
    <property type="match status" value="1"/>
</dbReference>
<sequence>MTKVNPTEDSPARVLGHPLFRDAPPEVVRLLLRDAAILHVEDGDLLFREGEDAVEYLYVLSGGIEVLRHTQDGQERVFHIFRAGQLLAETAMFMTHGRYPMHARAHGDAIALCLKRAGLQAACRAWPDLAMRLLARLSDRVYQRVNEVEWFSDSTAAQRLADYLLRLRPGEGSSVRLPLTQRQLAAHLGVRAETLSRLLADWVAQGRIAGARRDWVLLDPAFLDDLAQPARRSF</sequence>
<evidence type="ECO:0000259" key="5">
    <source>
        <dbReference type="PROSITE" id="PS51063"/>
    </source>
</evidence>
<dbReference type="InterPro" id="IPR000595">
    <property type="entry name" value="cNMP-bd_dom"/>
</dbReference>
<evidence type="ECO:0000313" key="6">
    <source>
        <dbReference type="EMBL" id="MBB6083516.1"/>
    </source>
</evidence>
<keyword evidence="1" id="KW-0805">Transcription regulation</keyword>
<dbReference type="GO" id="GO:0003700">
    <property type="term" value="F:DNA-binding transcription factor activity"/>
    <property type="evidence" value="ECO:0007669"/>
    <property type="project" value="TreeGrafter"/>
</dbReference>
<dbReference type="SUPFAM" id="SSF51206">
    <property type="entry name" value="cAMP-binding domain-like"/>
    <property type="match status" value="1"/>
</dbReference>
<keyword evidence="3" id="KW-0804">Transcription</keyword>
<dbReference type="PANTHER" id="PTHR24567">
    <property type="entry name" value="CRP FAMILY TRANSCRIPTIONAL REGULATORY PROTEIN"/>
    <property type="match status" value="1"/>
</dbReference>
<dbReference type="RefSeq" id="WP_151025412.1">
    <property type="nucleotide sequence ID" value="NZ_JACHIB010000007.1"/>
</dbReference>
<dbReference type="InterPro" id="IPR018490">
    <property type="entry name" value="cNMP-bd_dom_sf"/>
</dbReference>
<name>A0A7W9TND7_CASDE</name>
<reference evidence="6 7" key="1">
    <citation type="submission" date="2020-08" db="EMBL/GenBank/DDBJ databases">
        <title>Genomic Encyclopedia of Type Strains, Phase IV (KMG-IV): sequencing the most valuable type-strain genomes for metagenomic binning, comparative biology and taxonomic classification.</title>
        <authorList>
            <person name="Goeker M."/>
        </authorList>
    </citation>
    <scope>NUCLEOTIDE SEQUENCE [LARGE SCALE GENOMIC DNA]</scope>
    <source>
        <strain evidence="6 7">DSM 12141</strain>
    </source>
</reference>
<dbReference type="SMART" id="SM00100">
    <property type="entry name" value="cNMP"/>
    <property type="match status" value="1"/>
</dbReference>
<dbReference type="InterPro" id="IPR050397">
    <property type="entry name" value="Env_Response_Regulators"/>
</dbReference>
<dbReference type="CDD" id="cd00038">
    <property type="entry name" value="CAP_ED"/>
    <property type="match status" value="1"/>
</dbReference>
<dbReference type="Gene3D" id="1.10.10.10">
    <property type="entry name" value="Winged helix-like DNA-binding domain superfamily/Winged helix DNA-binding domain"/>
    <property type="match status" value="1"/>
</dbReference>
<dbReference type="InterPro" id="IPR012318">
    <property type="entry name" value="HTH_CRP"/>
</dbReference>
<evidence type="ECO:0000256" key="2">
    <source>
        <dbReference type="ARBA" id="ARBA00023125"/>
    </source>
</evidence>
<accession>A0A7W9TND7</accession>
<dbReference type="Pfam" id="PF13545">
    <property type="entry name" value="HTH_Crp_2"/>
    <property type="match status" value="1"/>
</dbReference>
<evidence type="ECO:0000313" key="7">
    <source>
        <dbReference type="Proteomes" id="UP000541136"/>
    </source>
</evidence>
<dbReference type="Gene3D" id="2.60.120.10">
    <property type="entry name" value="Jelly Rolls"/>
    <property type="match status" value="1"/>
</dbReference>
<feature type="domain" description="Cyclic nucleotide-binding" evidence="4">
    <location>
        <begin position="19"/>
        <end position="98"/>
    </location>
</feature>
<dbReference type="InterPro" id="IPR036390">
    <property type="entry name" value="WH_DNA-bd_sf"/>
</dbReference>
<dbReference type="PANTHER" id="PTHR24567:SF74">
    <property type="entry name" value="HTH-TYPE TRANSCRIPTIONAL REGULATOR ARCR"/>
    <property type="match status" value="1"/>
</dbReference>
<dbReference type="GO" id="GO:0003677">
    <property type="term" value="F:DNA binding"/>
    <property type="evidence" value="ECO:0007669"/>
    <property type="project" value="UniProtKB-KW"/>
</dbReference>
<comment type="caution">
    <text evidence="6">The sequence shown here is derived from an EMBL/GenBank/DDBJ whole genome shotgun (WGS) entry which is preliminary data.</text>
</comment>
<proteinExistence type="predicted"/>
<evidence type="ECO:0000256" key="3">
    <source>
        <dbReference type="ARBA" id="ARBA00023163"/>
    </source>
</evidence>
<dbReference type="SUPFAM" id="SSF46785">
    <property type="entry name" value="Winged helix' DNA-binding domain"/>
    <property type="match status" value="1"/>
</dbReference>
<dbReference type="InterPro" id="IPR036388">
    <property type="entry name" value="WH-like_DNA-bd_sf"/>
</dbReference>
<keyword evidence="2" id="KW-0238">DNA-binding</keyword>
<dbReference type="InterPro" id="IPR014710">
    <property type="entry name" value="RmlC-like_jellyroll"/>
</dbReference>
<evidence type="ECO:0000259" key="4">
    <source>
        <dbReference type="PROSITE" id="PS50042"/>
    </source>
</evidence>
<evidence type="ECO:0000256" key="1">
    <source>
        <dbReference type="ARBA" id="ARBA00023015"/>
    </source>
</evidence>
<dbReference type="PROSITE" id="PS51063">
    <property type="entry name" value="HTH_CRP_2"/>
    <property type="match status" value="1"/>
</dbReference>
<feature type="domain" description="HTH crp-type" evidence="5">
    <location>
        <begin position="154"/>
        <end position="221"/>
    </location>
</feature>
<gene>
    <name evidence="6" type="ORF">HNR28_001554</name>
</gene>
<dbReference type="AlphaFoldDB" id="A0A7W9TND7"/>
<dbReference type="EMBL" id="JACHIB010000007">
    <property type="protein sequence ID" value="MBB6083516.1"/>
    <property type="molecule type" value="Genomic_DNA"/>
</dbReference>
<dbReference type="PROSITE" id="PS50042">
    <property type="entry name" value="CNMP_BINDING_3"/>
    <property type="match status" value="1"/>
</dbReference>
<dbReference type="GO" id="GO:0005829">
    <property type="term" value="C:cytosol"/>
    <property type="evidence" value="ECO:0007669"/>
    <property type="project" value="TreeGrafter"/>
</dbReference>